<name>A0A6D2I8W7_9BRAS</name>
<organism evidence="1 2">
    <name type="scientific">Microthlaspi erraticum</name>
    <dbReference type="NCBI Taxonomy" id="1685480"/>
    <lineage>
        <taxon>Eukaryota</taxon>
        <taxon>Viridiplantae</taxon>
        <taxon>Streptophyta</taxon>
        <taxon>Embryophyta</taxon>
        <taxon>Tracheophyta</taxon>
        <taxon>Spermatophyta</taxon>
        <taxon>Magnoliopsida</taxon>
        <taxon>eudicotyledons</taxon>
        <taxon>Gunneridae</taxon>
        <taxon>Pentapetalae</taxon>
        <taxon>rosids</taxon>
        <taxon>malvids</taxon>
        <taxon>Brassicales</taxon>
        <taxon>Brassicaceae</taxon>
        <taxon>Coluteocarpeae</taxon>
        <taxon>Microthlaspi</taxon>
    </lineage>
</organism>
<accession>A0A6D2I8W7</accession>
<reference evidence="1" key="1">
    <citation type="submission" date="2020-01" db="EMBL/GenBank/DDBJ databases">
        <authorList>
            <person name="Mishra B."/>
        </authorList>
    </citation>
    <scope>NUCLEOTIDE SEQUENCE [LARGE SCALE GENOMIC DNA]</scope>
</reference>
<gene>
    <name evidence="1" type="ORF">MERR_LOCUS10354</name>
</gene>
<sequence length="209" mass="23188">MALSFADRSQMKNQAEHVSDEDAFESAAVLAAELISYARLSLKLDSERTDLTVRDCLEFAIKNGIPKAEDWPLLGSTVKKPPPSYKPALVSMKGKVVEHEELGEARESLKYQAVEAKLHVFSPQIELQQDAIYFGASGEAAKYVGLREGIIVAVEKIYGKSIATVKVWYKKQFITVKVPLSSGFASEDIELHYYLLTFGVPCLSREILS</sequence>
<dbReference type="EMBL" id="CACVBM020000776">
    <property type="protein sequence ID" value="CAA7023119.1"/>
    <property type="molecule type" value="Genomic_DNA"/>
</dbReference>
<evidence type="ECO:0000313" key="1">
    <source>
        <dbReference type="EMBL" id="CAA7023119.1"/>
    </source>
</evidence>
<protein>
    <submittedName>
        <fullName evidence="1">Uncharacterized protein</fullName>
    </submittedName>
</protein>
<keyword evidence="2" id="KW-1185">Reference proteome</keyword>
<comment type="caution">
    <text evidence="1">The sequence shown here is derived from an EMBL/GenBank/DDBJ whole genome shotgun (WGS) entry which is preliminary data.</text>
</comment>
<dbReference type="AlphaFoldDB" id="A0A6D2I8W7"/>
<proteinExistence type="predicted"/>
<dbReference type="Proteomes" id="UP000467841">
    <property type="component" value="Unassembled WGS sequence"/>
</dbReference>
<evidence type="ECO:0000313" key="2">
    <source>
        <dbReference type="Proteomes" id="UP000467841"/>
    </source>
</evidence>